<evidence type="ECO:0000313" key="7">
    <source>
        <dbReference type="EMBL" id="ASV75803.1"/>
    </source>
</evidence>
<evidence type="ECO:0000256" key="4">
    <source>
        <dbReference type="ARBA" id="ARBA00022989"/>
    </source>
</evidence>
<dbReference type="GO" id="GO:0033013">
    <property type="term" value="P:tetrapyrrole metabolic process"/>
    <property type="evidence" value="ECO:0007669"/>
    <property type="project" value="UniProtKB-ARBA"/>
</dbReference>
<dbReference type="AlphaFoldDB" id="A0A286RIL9"/>
<evidence type="ECO:0000256" key="5">
    <source>
        <dbReference type="ARBA" id="ARBA00023136"/>
    </source>
</evidence>
<dbReference type="Pfam" id="PF03073">
    <property type="entry name" value="TspO_MBR"/>
    <property type="match status" value="1"/>
</dbReference>
<keyword evidence="7" id="KW-0675">Receptor</keyword>
<evidence type="ECO:0000256" key="3">
    <source>
        <dbReference type="ARBA" id="ARBA00022692"/>
    </source>
</evidence>
<dbReference type="PANTHER" id="PTHR10057:SF0">
    <property type="entry name" value="TRANSLOCATOR PROTEIN"/>
    <property type="match status" value="1"/>
</dbReference>
<evidence type="ECO:0000313" key="8">
    <source>
        <dbReference type="Proteomes" id="UP000215086"/>
    </source>
</evidence>
<dbReference type="KEGG" id="ttf:THTE_3201"/>
<protein>
    <submittedName>
        <fullName evidence="7">Benzodiazepine receptor TspO</fullName>
    </submittedName>
</protein>
<name>A0A286RIL9_9BACT</name>
<keyword evidence="5 6" id="KW-0472">Membrane</keyword>
<dbReference type="Gene3D" id="1.20.1260.100">
    <property type="entry name" value="TspO/MBR protein"/>
    <property type="match status" value="1"/>
</dbReference>
<evidence type="ECO:0000256" key="6">
    <source>
        <dbReference type="SAM" id="Phobius"/>
    </source>
</evidence>
<gene>
    <name evidence="7" type="ORF">THTE_3201</name>
</gene>
<evidence type="ECO:0000256" key="1">
    <source>
        <dbReference type="ARBA" id="ARBA00004141"/>
    </source>
</evidence>
<accession>A0A286RIL9</accession>
<comment type="subcellular location">
    <subcellularLocation>
        <location evidence="1">Membrane</location>
        <topology evidence="1">Multi-pass membrane protein</topology>
    </subcellularLocation>
</comment>
<dbReference type="PANTHER" id="PTHR10057">
    <property type="entry name" value="PERIPHERAL-TYPE BENZODIAZEPINE RECEPTOR"/>
    <property type="match status" value="1"/>
</dbReference>
<proteinExistence type="inferred from homology"/>
<dbReference type="InterPro" id="IPR038330">
    <property type="entry name" value="TspO/MBR-related_sf"/>
</dbReference>
<feature type="transmembrane region" description="Helical" evidence="6">
    <location>
        <begin position="72"/>
        <end position="94"/>
    </location>
</feature>
<dbReference type="GO" id="GO:0016020">
    <property type="term" value="C:membrane"/>
    <property type="evidence" value="ECO:0007669"/>
    <property type="project" value="UniProtKB-SubCell"/>
</dbReference>
<dbReference type="FunFam" id="1.20.1260.100:FF:000001">
    <property type="entry name" value="translocator protein 2"/>
    <property type="match status" value="1"/>
</dbReference>
<organism evidence="7 8">
    <name type="scientific">Thermogutta terrifontis</name>
    <dbReference type="NCBI Taxonomy" id="1331910"/>
    <lineage>
        <taxon>Bacteria</taxon>
        <taxon>Pseudomonadati</taxon>
        <taxon>Planctomycetota</taxon>
        <taxon>Planctomycetia</taxon>
        <taxon>Pirellulales</taxon>
        <taxon>Thermoguttaceae</taxon>
        <taxon>Thermogutta</taxon>
    </lineage>
</organism>
<reference evidence="7 8" key="1">
    <citation type="journal article" name="Front. Microbiol.">
        <title>Sugar Metabolism of the First Thermophilic Planctomycete Thermogutta terrifontis: Comparative Genomic and Transcriptomic Approaches.</title>
        <authorList>
            <person name="Elcheninov A.G."/>
            <person name="Menzel P."/>
            <person name="Gudbergsdottir S.R."/>
            <person name="Slesarev A.I."/>
            <person name="Kadnikov V.V."/>
            <person name="Krogh A."/>
            <person name="Bonch-Osmolovskaya E.A."/>
            <person name="Peng X."/>
            <person name="Kublanov I.V."/>
        </authorList>
    </citation>
    <scope>NUCLEOTIDE SEQUENCE [LARGE SCALE GENOMIC DNA]</scope>
    <source>
        <strain evidence="7 8">R1</strain>
    </source>
</reference>
<dbReference type="CDD" id="cd15904">
    <property type="entry name" value="TSPO_MBR"/>
    <property type="match status" value="1"/>
</dbReference>
<feature type="transmembrane region" description="Helical" evidence="6">
    <location>
        <begin position="20"/>
        <end position="39"/>
    </location>
</feature>
<keyword evidence="3 6" id="KW-0812">Transmembrane</keyword>
<dbReference type="InterPro" id="IPR004307">
    <property type="entry name" value="TspO_MBR"/>
</dbReference>
<sequence length="98" mass="11325">MGIAAWLVWKQTGFRAGNVPLGLFGLQLVLNAAWSWIFFGMHRPDLAFIEILVLWLAIVATMWAFFRYSRLAGWLLTPYLAWVSFAAVLNFTIWRMNT</sequence>
<comment type="similarity">
    <text evidence="2">Belongs to the TspO/BZRP family.</text>
</comment>
<dbReference type="Proteomes" id="UP000215086">
    <property type="component" value="Chromosome"/>
</dbReference>
<feature type="transmembrane region" description="Helical" evidence="6">
    <location>
        <begin position="46"/>
        <end position="66"/>
    </location>
</feature>
<dbReference type="EMBL" id="CP018477">
    <property type="protein sequence ID" value="ASV75803.1"/>
    <property type="molecule type" value="Genomic_DNA"/>
</dbReference>
<keyword evidence="4 6" id="KW-1133">Transmembrane helix</keyword>
<evidence type="ECO:0000256" key="2">
    <source>
        <dbReference type="ARBA" id="ARBA00007524"/>
    </source>
</evidence>
<keyword evidence="8" id="KW-1185">Reference proteome</keyword>